<dbReference type="GO" id="GO:0016491">
    <property type="term" value="F:oxidoreductase activity"/>
    <property type="evidence" value="ECO:0007669"/>
    <property type="project" value="InterPro"/>
</dbReference>
<dbReference type="Proteomes" id="UP000189670">
    <property type="component" value="Unassembled WGS sequence"/>
</dbReference>
<name>A0A1V1P683_9BACT</name>
<dbReference type="InterPro" id="IPR038571">
    <property type="entry name" value="CO_DH/Ac-CoA_synth_bsu_3_sf"/>
</dbReference>
<accession>A0A1V1P683</accession>
<dbReference type="InterPro" id="IPR011254">
    <property type="entry name" value="Prismane-like_sf"/>
</dbReference>
<sequence>MPFGKVILLSVTDFDADNTYDRYQELDLLRFKLNLHGYMMRAASQQMREWSRISKKALDHGISLFDLGSAWIDLYSQLPYVRGVEVLLVTDAAVIRQMDPMAQKVFQYVRAMMKMHEETSLDCSTCEYQSVCNEVQSLSAMRKKIQNRK</sequence>
<dbReference type="SUPFAM" id="SSF56821">
    <property type="entry name" value="Prismane protein-like"/>
    <property type="match status" value="1"/>
</dbReference>
<reference evidence="2" key="1">
    <citation type="submission" date="2012-11" db="EMBL/GenBank/DDBJ databases">
        <authorList>
            <person name="Lucero-Rivera Y.E."/>
            <person name="Tovar-Ramirez D."/>
        </authorList>
    </citation>
    <scope>NUCLEOTIDE SEQUENCE [LARGE SCALE GENOMIC DNA]</scope>
    <source>
        <strain evidence="2">Araruama</strain>
    </source>
</reference>
<proteinExistence type="predicted"/>
<evidence type="ECO:0000313" key="2">
    <source>
        <dbReference type="Proteomes" id="UP000189670"/>
    </source>
</evidence>
<organism evidence="1 2">
    <name type="scientific">Candidatus Magnetoglobus multicellularis str. Araruama</name>
    <dbReference type="NCBI Taxonomy" id="890399"/>
    <lineage>
        <taxon>Bacteria</taxon>
        <taxon>Pseudomonadati</taxon>
        <taxon>Thermodesulfobacteriota</taxon>
        <taxon>Desulfobacteria</taxon>
        <taxon>Desulfobacterales</taxon>
        <taxon>Desulfobacteraceae</taxon>
        <taxon>Candidatus Magnetoglobus</taxon>
    </lineage>
</organism>
<gene>
    <name evidence="1" type="ORF">OMM_08927</name>
</gene>
<protein>
    <submittedName>
        <fullName evidence="1">CO dehydrogenase/acetyl-CoA synthase subunit beta-like protein</fullName>
    </submittedName>
</protein>
<dbReference type="AlphaFoldDB" id="A0A1V1P683"/>
<dbReference type="EMBL" id="ATBP01000451">
    <property type="protein sequence ID" value="ETR70276.1"/>
    <property type="molecule type" value="Genomic_DNA"/>
</dbReference>
<dbReference type="Gene3D" id="3.30.1650.10">
    <property type="entry name" value="Bifunctional carbon monoxide dehydrogenase/acetyl-coa synthase(codh/acs), Chain M, domain 3"/>
    <property type="match status" value="1"/>
</dbReference>
<evidence type="ECO:0000313" key="1">
    <source>
        <dbReference type="EMBL" id="ETR70276.1"/>
    </source>
</evidence>
<comment type="caution">
    <text evidence="1">The sequence shown here is derived from an EMBL/GenBank/DDBJ whole genome shotgun (WGS) entry which is preliminary data.</text>
</comment>